<keyword evidence="3" id="KW-1185">Reference proteome</keyword>
<dbReference type="RefSeq" id="WP_253870689.1">
    <property type="nucleotide sequence ID" value="NZ_BAABHM010000007.1"/>
</dbReference>
<dbReference type="EMBL" id="BAABHM010000007">
    <property type="protein sequence ID" value="GAA4694932.1"/>
    <property type="molecule type" value="Genomic_DNA"/>
</dbReference>
<feature type="transmembrane region" description="Helical" evidence="1">
    <location>
        <begin position="292"/>
        <end position="317"/>
    </location>
</feature>
<evidence type="ECO:0000256" key="1">
    <source>
        <dbReference type="SAM" id="Phobius"/>
    </source>
</evidence>
<protein>
    <submittedName>
        <fullName evidence="2">Uncharacterized protein</fullName>
    </submittedName>
</protein>
<keyword evidence="1" id="KW-0472">Membrane</keyword>
<proteinExistence type="predicted"/>
<comment type="caution">
    <text evidence="2">The sequence shown here is derived from an EMBL/GenBank/DDBJ whole genome shotgun (WGS) entry which is preliminary data.</text>
</comment>
<keyword evidence="1" id="KW-0812">Transmembrane</keyword>
<feature type="transmembrane region" description="Helical" evidence="1">
    <location>
        <begin position="146"/>
        <end position="165"/>
    </location>
</feature>
<gene>
    <name evidence="2" type="ORF">GCM10023198_13440</name>
</gene>
<feature type="transmembrane region" description="Helical" evidence="1">
    <location>
        <begin position="108"/>
        <end position="134"/>
    </location>
</feature>
<dbReference type="NCBIfam" id="NF038403">
    <property type="entry name" value="perm_prefix_1"/>
    <property type="match status" value="1"/>
</dbReference>
<organism evidence="2 3">
    <name type="scientific">Promicromonospora umidemergens</name>
    <dbReference type="NCBI Taxonomy" id="629679"/>
    <lineage>
        <taxon>Bacteria</taxon>
        <taxon>Bacillati</taxon>
        <taxon>Actinomycetota</taxon>
        <taxon>Actinomycetes</taxon>
        <taxon>Micrococcales</taxon>
        <taxon>Promicromonosporaceae</taxon>
        <taxon>Promicromonospora</taxon>
    </lineage>
</organism>
<evidence type="ECO:0000313" key="3">
    <source>
        <dbReference type="Proteomes" id="UP001500843"/>
    </source>
</evidence>
<name>A0ABP8WSU0_9MICO</name>
<accession>A0ABP8WSU0</accession>
<reference evidence="3" key="1">
    <citation type="journal article" date="2019" name="Int. J. Syst. Evol. Microbiol.">
        <title>The Global Catalogue of Microorganisms (GCM) 10K type strain sequencing project: providing services to taxonomists for standard genome sequencing and annotation.</title>
        <authorList>
            <consortium name="The Broad Institute Genomics Platform"/>
            <consortium name="The Broad Institute Genome Sequencing Center for Infectious Disease"/>
            <person name="Wu L."/>
            <person name="Ma J."/>
        </authorList>
    </citation>
    <scope>NUCLEOTIDE SEQUENCE [LARGE SCALE GENOMIC DNA]</scope>
    <source>
        <strain evidence="3">JCM 17975</strain>
    </source>
</reference>
<feature type="transmembrane region" description="Helical" evidence="1">
    <location>
        <begin position="185"/>
        <end position="207"/>
    </location>
</feature>
<evidence type="ECO:0000313" key="2">
    <source>
        <dbReference type="EMBL" id="GAA4694932.1"/>
    </source>
</evidence>
<dbReference type="Proteomes" id="UP001500843">
    <property type="component" value="Unassembled WGS sequence"/>
</dbReference>
<feature type="transmembrane region" description="Helical" evidence="1">
    <location>
        <begin position="213"/>
        <end position="234"/>
    </location>
</feature>
<sequence length="323" mass="33861">MTNTSVHRLLDEAFVGLPATADVQDLKEEIRANLLDRVAELTTGGVAPDEAARRAVDELGDVRALVEEASGQTADGGAGAPAMPSPAVANAAAAAAERRREPVARRDAAGIVVASVVAVLALVPLVAATAFLVGNADRIDGDAPEHLVLLLVAPFLSGPAVGWIVAASLMRETATNYPMPRRRAVAYGAAAAILLTGLVAGFEYYGVFARPASAFQTAVPLFVVGGGWLAYLVATQTNRHKPWVLEQAREHAQAGDRFEKDPAAAARFGIYATIVWTLTAAAFLAVGFTVSWLWALLPALLGVAAFMLMLATMLFGAKHTRQD</sequence>
<feature type="transmembrane region" description="Helical" evidence="1">
    <location>
        <begin position="268"/>
        <end position="286"/>
    </location>
</feature>
<keyword evidence="1" id="KW-1133">Transmembrane helix</keyword>
<dbReference type="InterPro" id="IPR047928">
    <property type="entry name" value="Perm_prefix_1"/>
</dbReference>